<dbReference type="HOGENOM" id="CLU_2821463_0_0_11"/>
<evidence type="ECO:0000256" key="1">
    <source>
        <dbReference type="SAM" id="Phobius"/>
    </source>
</evidence>
<keyword evidence="3" id="KW-1185">Reference proteome</keyword>
<organism evidence="2 3">
    <name type="scientific">Actinomyces urogenitalis DSM 15434</name>
    <dbReference type="NCBI Taxonomy" id="525246"/>
    <lineage>
        <taxon>Bacteria</taxon>
        <taxon>Bacillati</taxon>
        <taxon>Actinomycetota</taxon>
        <taxon>Actinomycetes</taxon>
        <taxon>Actinomycetales</taxon>
        <taxon>Actinomycetaceae</taxon>
        <taxon>Actinomyces</taxon>
    </lineage>
</organism>
<dbReference type="AlphaFoldDB" id="C0W7W2"/>
<evidence type="ECO:0000313" key="2">
    <source>
        <dbReference type="EMBL" id="EEH65188.1"/>
    </source>
</evidence>
<feature type="transmembrane region" description="Helical" evidence="1">
    <location>
        <begin position="29"/>
        <end position="49"/>
    </location>
</feature>
<protein>
    <submittedName>
        <fullName evidence="2">Uncharacterized protein</fullName>
    </submittedName>
</protein>
<reference evidence="2 3" key="1">
    <citation type="submission" date="2009-01" db="EMBL/GenBank/DDBJ databases">
        <authorList>
            <person name="Qin X."/>
            <person name="Bachman B."/>
            <person name="Battles P."/>
            <person name="Bell A."/>
            <person name="Bess C."/>
            <person name="Bickham C."/>
            <person name="Chaboub L."/>
            <person name="Chen D."/>
            <person name="Coyle M."/>
            <person name="Deiros D.R."/>
            <person name="Dinh H."/>
            <person name="Forbes L."/>
            <person name="Fowler G."/>
            <person name="Francisco L."/>
            <person name="Fu Q."/>
            <person name="Gubbala S."/>
            <person name="Hale W."/>
            <person name="Han Y."/>
            <person name="Hemphill L."/>
            <person name="Highlander S.K."/>
            <person name="Hirani K."/>
            <person name="Hogues M."/>
            <person name="Jackson L."/>
            <person name="Jakkamsetti A."/>
            <person name="Javaid M."/>
            <person name="Jiang H."/>
            <person name="Korchina V."/>
            <person name="Kovar C."/>
            <person name="Lara F."/>
            <person name="Lee S."/>
            <person name="Mata R."/>
            <person name="Mathew T."/>
            <person name="Moen C."/>
            <person name="Morales K."/>
            <person name="Munidasa M."/>
            <person name="Nazareth L."/>
            <person name="Ngo R."/>
            <person name="Nguyen L."/>
            <person name="Okwuonu G."/>
            <person name="Ongeri F."/>
            <person name="Patil S."/>
            <person name="Petrosino J."/>
            <person name="Pham C."/>
            <person name="Pham P."/>
            <person name="Pu L.-L."/>
            <person name="Puazo M."/>
            <person name="Raj R."/>
            <person name="Reid J."/>
            <person name="Rouhana J."/>
            <person name="Saada N."/>
            <person name="Shang Y."/>
            <person name="Simmons D."/>
            <person name="Thornton R."/>
            <person name="Warren J."/>
            <person name="Weissenberger G."/>
            <person name="Zhang J."/>
            <person name="Zhang L."/>
            <person name="Zhou C."/>
            <person name="Zhu D."/>
            <person name="Muzny D."/>
            <person name="Worley K."/>
            <person name="Gibbs R."/>
        </authorList>
    </citation>
    <scope>NUCLEOTIDE SEQUENCE [LARGE SCALE GENOMIC DNA]</scope>
    <source>
        <strain evidence="2 3">DSM 15434</strain>
    </source>
</reference>
<proteinExistence type="predicted"/>
<dbReference type="Proteomes" id="UP000004778">
    <property type="component" value="Unassembled WGS sequence"/>
</dbReference>
<comment type="caution">
    <text evidence="2">The sequence shown here is derived from an EMBL/GenBank/DDBJ whole genome shotgun (WGS) entry which is preliminary data.</text>
</comment>
<keyword evidence="1" id="KW-1133">Transmembrane helix</keyword>
<evidence type="ECO:0000313" key="3">
    <source>
        <dbReference type="Proteomes" id="UP000004778"/>
    </source>
</evidence>
<gene>
    <name evidence="2" type="ORF">HMPREF0058_1956</name>
</gene>
<keyword evidence="1" id="KW-0472">Membrane</keyword>
<accession>C0W7W2</accession>
<keyword evidence="1" id="KW-0812">Transmembrane</keyword>
<name>C0W7W2_9ACTO</name>
<dbReference type="EMBL" id="ACFH01000179">
    <property type="protein sequence ID" value="EEH65188.1"/>
    <property type="molecule type" value="Genomic_DNA"/>
</dbReference>
<sequence>MYDHRVAELTGLRELLPSFPRVWRRVTSLWWRGVIVGVGLVDVVATPLFPSHPLYARYGVAEETKG</sequence>